<dbReference type="Ensembl" id="ENSCSAVT00000019407.1">
    <property type="protein sequence ID" value="ENSCSAVP00000019200.1"/>
    <property type="gene ID" value="ENSCSAVG00000011276.1"/>
</dbReference>
<protein>
    <submittedName>
        <fullName evidence="1">Uncharacterized protein</fullName>
    </submittedName>
</protein>
<accession>H2ZNN4</accession>
<dbReference type="Proteomes" id="UP000007875">
    <property type="component" value="Unassembled WGS sequence"/>
</dbReference>
<sequence length="119" mass="13803">MLNCSVKSAAGLLNLHYSLKQFFFEVSLLFQVILLVRAPYCVTTRQSSRLPCAHRRVIEICFRHNGEVSFFSTRNMAHGPGHVTQAIDWYQYKHSSTFRRSWTSCPLRGSYLVGYAYYL</sequence>
<name>H2ZNN4_CIOSA</name>
<reference evidence="1" key="2">
    <citation type="submission" date="2025-08" db="UniProtKB">
        <authorList>
            <consortium name="Ensembl"/>
        </authorList>
    </citation>
    <scope>IDENTIFICATION</scope>
</reference>
<reference evidence="1" key="3">
    <citation type="submission" date="2025-09" db="UniProtKB">
        <authorList>
            <consortium name="Ensembl"/>
        </authorList>
    </citation>
    <scope>IDENTIFICATION</scope>
</reference>
<keyword evidence="2" id="KW-1185">Reference proteome</keyword>
<evidence type="ECO:0000313" key="1">
    <source>
        <dbReference type="Ensembl" id="ENSCSAVP00000019200.1"/>
    </source>
</evidence>
<dbReference type="AlphaFoldDB" id="H2ZNN4"/>
<reference evidence="2" key="1">
    <citation type="submission" date="2003-08" db="EMBL/GenBank/DDBJ databases">
        <authorList>
            <person name="Birren B."/>
            <person name="Nusbaum C."/>
            <person name="Abebe A."/>
            <person name="Abouelleil A."/>
            <person name="Adekoya E."/>
            <person name="Ait-zahra M."/>
            <person name="Allen N."/>
            <person name="Allen T."/>
            <person name="An P."/>
            <person name="Anderson M."/>
            <person name="Anderson S."/>
            <person name="Arachchi H."/>
            <person name="Armbruster J."/>
            <person name="Bachantsang P."/>
            <person name="Baldwin J."/>
            <person name="Barry A."/>
            <person name="Bayul T."/>
            <person name="Blitshsteyn B."/>
            <person name="Bloom T."/>
            <person name="Blye J."/>
            <person name="Boguslavskiy L."/>
            <person name="Borowsky M."/>
            <person name="Boukhgalter B."/>
            <person name="Brunache A."/>
            <person name="Butler J."/>
            <person name="Calixte N."/>
            <person name="Calvo S."/>
            <person name="Camarata J."/>
            <person name="Campo K."/>
            <person name="Chang J."/>
            <person name="Cheshatsang Y."/>
            <person name="Citroen M."/>
            <person name="Collymore A."/>
            <person name="Considine T."/>
            <person name="Cook A."/>
            <person name="Cooke P."/>
            <person name="Corum B."/>
            <person name="Cuomo C."/>
            <person name="David R."/>
            <person name="Dawoe T."/>
            <person name="Degray S."/>
            <person name="Dodge S."/>
            <person name="Dooley K."/>
            <person name="Dorje P."/>
            <person name="Dorjee K."/>
            <person name="Dorris L."/>
            <person name="Duffey N."/>
            <person name="Dupes A."/>
            <person name="Elkins T."/>
            <person name="Engels R."/>
            <person name="Erickson J."/>
            <person name="Farina A."/>
            <person name="Faro S."/>
            <person name="Ferreira P."/>
            <person name="Fischer H."/>
            <person name="Fitzgerald M."/>
            <person name="Foley K."/>
            <person name="Gage D."/>
            <person name="Galagan J."/>
            <person name="Gearin G."/>
            <person name="Gnerre S."/>
            <person name="Gnirke A."/>
            <person name="Goyette A."/>
            <person name="Graham J."/>
            <person name="Grandbois E."/>
            <person name="Gyaltsen K."/>
            <person name="Hafez N."/>
            <person name="Hagopian D."/>
            <person name="Hagos B."/>
            <person name="Hall J."/>
            <person name="Hatcher B."/>
            <person name="Heller A."/>
            <person name="Higgins H."/>
            <person name="Honan T."/>
            <person name="Horn A."/>
            <person name="Houde N."/>
            <person name="Hughes L."/>
            <person name="Hulme W."/>
            <person name="Husby E."/>
            <person name="Iliev I."/>
            <person name="Jaffe D."/>
            <person name="Jones C."/>
            <person name="Kamal M."/>
            <person name="Kamat A."/>
            <person name="Kamvysselis M."/>
            <person name="Karlsson E."/>
            <person name="Kells C."/>
            <person name="Kieu A."/>
            <person name="Kisner P."/>
            <person name="Kodira C."/>
            <person name="Kulbokas E."/>
            <person name="Labutti K."/>
            <person name="Lama D."/>
            <person name="Landers T."/>
            <person name="Leger J."/>
            <person name="Levine S."/>
            <person name="Lewis D."/>
            <person name="Lewis T."/>
            <person name="Lindblad-toh K."/>
            <person name="Liu X."/>
            <person name="Lokyitsang T."/>
            <person name="Lokyitsang Y."/>
            <person name="Lucien O."/>
            <person name="Lui A."/>
            <person name="Ma L.J."/>
            <person name="Mabbitt R."/>
            <person name="Macdonald J."/>
            <person name="Maclean C."/>
            <person name="Major J."/>
            <person name="Manning J."/>
            <person name="Marabella R."/>
            <person name="Maru K."/>
            <person name="Matthews C."/>
            <person name="Mauceli E."/>
            <person name="Mccarthy M."/>
            <person name="Mcdonough S."/>
            <person name="Mcghee T."/>
            <person name="Meldrim J."/>
            <person name="Meneus L."/>
            <person name="Mesirov J."/>
            <person name="Mihalev A."/>
            <person name="Mihova T."/>
            <person name="Mikkelsen T."/>
            <person name="Mlenga V."/>
            <person name="Moru K."/>
            <person name="Mozes J."/>
            <person name="Mulrain L."/>
            <person name="Munson G."/>
            <person name="Naylor J."/>
            <person name="Newes C."/>
            <person name="Nguyen C."/>
            <person name="Nguyen N."/>
            <person name="Nguyen T."/>
            <person name="Nicol R."/>
            <person name="Nielsen C."/>
            <person name="Nizzari M."/>
            <person name="Norbu C."/>
            <person name="Norbu N."/>
            <person name="O'donnell P."/>
            <person name="Okoawo O."/>
            <person name="O'leary S."/>
            <person name="Omotosho B."/>
            <person name="O'neill K."/>
            <person name="Osman S."/>
            <person name="Parker S."/>
            <person name="Perrin D."/>
            <person name="Phunkhang P."/>
            <person name="Piqani B."/>
            <person name="Purcell S."/>
            <person name="Rachupka T."/>
            <person name="Ramasamy U."/>
            <person name="Rameau R."/>
            <person name="Ray V."/>
            <person name="Raymond C."/>
            <person name="Retta R."/>
            <person name="Richardson S."/>
            <person name="Rise C."/>
            <person name="Rodriguez J."/>
            <person name="Rogers J."/>
            <person name="Rogov P."/>
            <person name="Rutman M."/>
            <person name="Schupbach R."/>
            <person name="Seaman C."/>
            <person name="Settipalli S."/>
            <person name="Sharpe T."/>
            <person name="Sheridan J."/>
            <person name="Sherpa N."/>
            <person name="Shi J."/>
            <person name="Smirnov S."/>
            <person name="Smith C."/>
            <person name="Sougnez C."/>
            <person name="Spencer B."/>
            <person name="Stalker J."/>
            <person name="Stange-thomann N."/>
            <person name="Stavropoulos S."/>
            <person name="Stetson K."/>
            <person name="Stone C."/>
            <person name="Stone S."/>
            <person name="Stubbs M."/>
            <person name="Talamas J."/>
            <person name="Tchuinga P."/>
            <person name="Tenzing P."/>
            <person name="Tesfaye S."/>
            <person name="Theodore J."/>
            <person name="Thoulutsang Y."/>
            <person name="Topham K."/>
            <person name="Towey S."/>
            <person name="Tsamla T."/>
            <person name="Tsomo N."/>
            <person name="Vallee D."/>
            <person name="Vassiliev H."/>
            <person name="Venkataraman V."/>
            <person name="Vinson J."/>
            <person name="Vo A."/>
            <person name="Wade C."/>
            <person name="Wang S."/>
            <person name="Wangchuk T."/>
            <person name="Wangdi T."/>
            <person name="Whittaker C."/>
            <person name="Wilkinson J."/>
            <person name="Wu Y."/>
            <person name="Wyman D."/>
            <person name="Yadav S."/>
            <person name="Yang S."/>
            <person name="Yang X."/>
            <person name="Yeager S."/>
            <person name="Yee E."/>
            <person name="Young G."/>
            <person name="Zainoun J."/>
            <person name="Zembeck L."/>
            <person name="Zimmer A."/>
            <person name="Zody M."/>
            <person name="Lander E."/>
        </authorList>
    </citation>
    <scope>NUCLEOTIDE SEQUENCE [LARGE SCALE GENOMIC DNA]</scope>
</reference>
<dbReference type="HOGENOM" id="CLU_2060654_0_0_1"/>
<proteinExistence type="predicted"/>
<dbReference type="InParanoid" id="H2ZNN4"/>
<organism evidence="1 2">
    <name type="scientific">Ciona savignyi</name>
    <name type="common">Pacific transparent sea squirt</name>
    <dbReference type="NCBI Taxonomy" id="51511"/>
    <lineage>
        <taxon>Eukaryota</taxon>
        <taxon>Metazoa</taxon>
        <taxon>Chordata</taxon>
        <taxon>Tunicata</taxon>
        <taxon>Ascidiacea</taxon>
        <taxon>Phlebobranchia</taxon>
        <taxon>Cionidae</taxon>
        <taxon>Ciona</taxon>
    </lineage>
</organism>
<evidence type="ECO:0000313" key="2">
    <source>
        <dbReference type="Proteomes" id="UP000007875"/>
    </source>
</evidence>